<feature type="compositionally biased region" description="Basic and acidic residues" evidence="1">
    <location>
        <begin position="73"/>
        <end position="92"/>
    </location>
</feature>
<evidence type="ECO:0000256" key="2">
    <source>
        <dbReference type="SAM" id="Phobius"/>
    </source>
</evidence>
<reference evidence="3 4" key="1">
    <citation type="journal article" date="2017" name="Mol. Plant">
        <title>The Genome of Medicinal Plant Macleaya cordata Provides New Insights into Benzylisoquinoline Alkaloids Metabolism.</title>
        <authorList>
            <person name="Liu X."/>
            <person name="Liu Y."/>
            <person name="Huang P."/>
            <person name="Ma Y."/>
            <person name="Qing Z."/>
            <person name="Tang Q."/>
            <person name="Cao H."/>
            <person name="Cheng P."/>
            <person name="Zheng Y."/>
            <person name="Yuan Z."/>
            <person name="Zhou Y."/>
            <person name="Liu J."/>
            <person name="Tang Z."/>
            <person name="Zhuo Y."/>
            <person name="Zhang Y."/>
            <person name="Yu L."/>
            <person name="Huang J."/>
            <person name="Yang P."/>
            <person name="Peng Q."/>
            <person name="Zhang J."/>
            <person name="Jiang W."/>
            <person name="Zhang Z."/>
            <person name="Lin K."/>
            <person name="Ro D.K."/>
            <person name="Chen X."/>
            <person name="Xiong X."/>
            <person name="Shang Y."/>
            <person name="Huang S."/>
            <person name="Zeng J."/>
        </authorList>
    </citation>
    <scope>NUCLEOTIDE SEQUENCE [LARGE SCALE GENOMIC DNA]</scope>
    <source>
        <strain evidence="4">cv. BLH2017</strain>
        <tissue evidence="3">Root</tissue>
    </source>
</reference>
<feature type="transmembrane region" description="Helical" evidence="2">
    <location>
        <begin position="104"/>
        <end position="126"/>
    </location>
</feature>
<accession>A0A200PV81</accession>
<dbReference type="PANTHER" id="PTHR34575">
    <property type="entry name" value="PROTEIN PAM68, CHLOROPLASTIC"/>
    <property type="match status" value="1"/>
</dbReference>
<name>A0A200PV81_MACCD</name>
<keyword evidence="2" id="KW-1133">Transmembrane helix</keyword>
<dbReference type="OMA" id="GIFSTSW"/>
<evidence type="ECO:0000313" key="3">
    <source>
        <dbReference type="EMBL" id="OVA02118.1"/>
    </source>
</evidence>
<dbReference type="PANTHER" id="PTHR34575:SF6">
    <property type="entry name" value="EXPRESSED PROTEIN"/>
    <property type="match status" value="1"/>
</dbReference>
<protein>
    <submittedName>
        <fullName evidence="3">Uncharacterized protein</fullName>
    </submittedName>
</protein>
<evidence type="ECO:0000256" key="1">
    <source>
        <dbReference type="SAM" id="MobiDB-lite"/>
    </source>
</evidence>
<dbReference type="AlphaFoldDB" id="A0A200PV81"/>
<sequence length="192" mass="20933">MKTLQLSLGLPSPLQITKTPTWTHRNSDLKPIVLAAAIPYNPSSCSKRALKLQAKAKGFGSGGPAPVVALSEKNARRDENVPRNGGKNDDGDDKIAPVVWERMIVRILFSVGAPMASGVALLYVFGTLKDNHIWDVPLWLPFLTTLIAFGTSAIGIAYGTLSTSLDPEKKGSVLGWEEVQKNWPELWKEDIE</sequence>
<organism evidence="3 4">
    <name type="scientific">Macleaya cordata</name>
    <name type="common">Five-seeded plume-poppy</name>
    <name type="synonym">Bocconia cordata</name>
    <dbReference type="NCBI Taxonomy" id="56857"/>
    <lineage>
        <taxon>Eukaryota</taxon>
        <taxon>Viridiplantae</taxon>
        <taxon>Streptophyta</taxon>
        <taxon>Embryophyta</taxon>
        <taxon>Tracheophyta</taxon>
        <taxon>Spermatophyta</taxon>
        <taxon>Magnoliopsida</taxon>
        <taxon>Ranunculales</taxon>
        <taxon>Papaveraceae</taxon>
        <taxon>Papaveroideae</taxon>
        <taxon>Macleaya</taxon>
    </lineage>
</organism>
<keyword evidence="2" id="KW-0812">Transmembrane</keyword>
<dbReference type="STRING" id="56857.A0A200PV81"/>
<proteinExistence type="predicted"/>
<dbReference type="Pfam" id="PF11947">
    <property type="entry name" value="DUF3464"/>
    <property type="match status" value="1"/>
</dbReference>
<dbReference type="OrthoDB" id="678088at2759"/>
<dbReference type="InterPro" id="IPR021855">
    <property type="entry name" value="PAM68-like"/>
</dbReference>
<dbReference type="FunCoup" id="A0A200PV81">
    <property type="interactions" value="581"/>
</dbReference>
<dbReference type="EMBL" id="MVGT01003978">
    <property type="protein sequence ID" value="OVA02118.1"/>
    <property type="molecule type" value="Genomic_DNA"/>
</dbReference>
<feature type="transmembrane region" description="Helical" evidence="2">
    <location>
        <begin position="138"/>
        <end position="161"/>
    </location>
</feature>
<gene>
    <name evidence="3" type="ORF">BVC80_1265g30</name>
</gene>
<keyword evidence="4" id="KW-1185">Reference proteome</keyword>
<feature type="region of interest" description="Disordered" evidence="1">
    <location>
        <begin position="70"/>
        <end position="92"/>
    </location>
</feature>
<evidence type="ECO:0000313" key="4">
    <source>
        <dbReference type="Proteomes" id="UP000195402"/>
    </source>
</evidence>
<dbReference type="InParanoid" id="A0A200PV81"/>
<dbReference type="Proteomes" id="UP000195402">
    <property type="component" value="Unassembled WGS sequence"/>
</dbReference>
<comment type="caution">
    <text evidence="3">The sequence shown here is derived from an EMBL/GenBank/DDBJ whole genome shotgun (WGS) entry which is preliminary data.</text>
</comment>
<keyword evidence="2" id="KW-0472">Membrane</keyword>